<dbReference type="RefSeq" id="WP_147473951.1">
    <property type="nucleotide sequence ID" value="NZ_QWIV01000014.1"/>
</dbReference>
<reference evidence="1 2" key="1">
    <citation type="submission" date="2018-08" db="EMBL/GenBank/DDBJ databases">
        <title>Chryseobacterium nematophagum: a novel matrix digesting pathogen of nematodes.</title>
        <authorList>
            <person name="Page A."/>
            <person name="Roberts M."/>
            <person name="Felix M.-A."/>
            <person name="Weir W."/>
        </authorList>
    </citation>
    <scope>NUCLEOTIDE SEQUENCE [LARGE SCALE GENOMIC DNA]</scope>
    <source>
        <strain evidence="1 2">JUb275</strain>
    </source>
</reference>
<gene>
    <name evidence="1" type="ORF">D1632_15435</name>
</gene>
<keyword evidence="2" id="KW-1185">Reference proteome</keyword>
<evidence type="ECO:0000313" key="1">
    <source>
        <dbReference type="EMBL" id="RMZ58956.1"/>
    </source>
</evidence>
<organism evidence="1 2">
    <name type="scientific">Chryseobacterium nematophagum</name>
    <dbReference type="NCBI Taxonomy" id="2305228"/>
    <lineage>
        <taxon>Bacteria</taxon>
        <taxon>Pseudomonadati</taxon>
        <taxon>Bacteroidota</taxon>
        <taxon>Flavobacteriia</taxon>
        <taxon>Flavobacteriales</taxon>
        <taxon>Weeksellaceae</taxon>
        <taxon>Chryseobacterium group</taxon>
        <taxon>Chryseobacterium</taxon>
    </lineage>
</organism>
<evidence type="ECO:0000313" key="2">
    <source>
        <dbReference type="Proteomes" id="UP000267524"/>
    </source>
</evidence>
<sequence length="97" mass="11355">MMNFKIINSRRFSIGVDVYKRMYYAQIKSNGLIRISHVLSGKILFENVDSDEILIDGNPMLSINELQQIIYNTSCDCDLEAEDEFKIFDRTFDNTFE</sequence>
<proteinExistence type="predicted"/>
<accession>A0A3M7LBW7</accession>
<comment type="caution">
    <text evidence="1">The sequence shown here is derived from an EMBL/GenBank/DDBJ whole genome shotgun (WGS) entry which is preliminary data.</text>
</comment>
<dbReference type="Proteomes" id="UP000267524">
    <property type="component" value="Unassembled WGS sequence"/>
</dbReference>
<name>A0A3M7LBW7_9FLAO</name>
<dbReference type="EMBL" id="QWIV01000014">
    <property type="protein sequence ID" value="RMZ58956.1"/>
    <property type="molecule type" value="Genomic_DNA"/>
</dbReference>
<dbReference type="AlphaFoldDB" id="A0A3M7LBW7"/>
<protein>
    <submittedName>
        <fullName evidence="1">Uncharacterized protein</fullName>
    </submittedName>
</protein>